<name>A0A0R1LAD1_9LACO</name>
<feature type="transmembrane region" description="Helical" evidence="2">
    <location>
        <begin position="340"/>
        <end position="365"/>
    </location>
</feature>
<keyword evidence="1" id="KW-0813">Transport</keyword>
<dbReference type="NCBIfam" id="TIGR00792">
    <property type="entry name" value="gph"/>
    <property type="match status" value="1"/>
</dbReference>
<evidence type="ECO:0000256" key="1">
    <source>
        <dbReference type="ARBA" id="ARBA00022597"/>
    </source>
</evidence>
<dbReference type="AlphaFoldDB" id="A0A0R1LAD1"/>
<dbReference type="InterPro" id="IPR036259">
    <property type="entry name" value="MFS_trans_sf"/>
</dbReference>
<feature type="transmembrane region" description="Helical" evidence="2">
    <location>
        <begin position="62"/>
        <end position="81"/>
    </location>
</feature>
<keyword evidence="2" id="KW-1133">Transmembrane helix</keyword>
<keyword evidence="1" id="KW-0762">Sugar transport</keyword>
<dbReference type="GO" id="GO:0005886">
    <property type="term" value="C:plasma membrane"/>
    <property type="evidence" value="ECO:0007669"/>
    <property type="project" value="TreeGrafter"/>
</dbReference>
<accession>A0A0R1LAD1</accession>
<feature type="transmembrane region" description="Helical" evidence="2">
    <location>
        <begin position="248"/>
        <end position="265"/>
    </location>
</feature>
<gene>
    <name evidence="3" type="ORF">FD17_GL001035</name>
</gene>
<dbReference type="Gene3D" id="1.20.1250.20">
    <property type="entry name" value="MFS general substrate transporter like domains"/>
    <property type="match status" value="2"/>
</dbReference>
<dbReference type="CDD" id="cd17332">
    <property type="entry name" value="MFS_MelB_like"/>
    <property type="match status" value="1"/>
</dbReference>
<dbReference type="GO" id="GO:0008643">
    <property type="term" value="P:carbohydrate transport"/>
    <property type="evidence" value="ECO:0007669"/>
    <property type="project" value="InterPro"/>
</dbReference>
<reference evidence="3 4" key="1">
    <citation type="journal article" date="2015" name="Genome Announc.">
        <title>Expanding the biotechnology potential of lactobacilli through comparative genomics of 213 strains and associated genera.</title>
        <authorList>
            <person name="Sun Z."/>
            <person name="Harris H.M."/>
            <person name="McCann A."/>
            <person name="Guo C."/>
            <person name="Argimon S."/>
            <person name="Zhang W."/>
            <person name="Yang X."/>
            <person name="Jeffery I.B."/>
            <person name="Cooney J.C."/>
            <person name="Kagawa T.F."/>
            <person name="Liu W."/>
            <person name="Song Y."/>
            <person name="Salvetti E."/>
            <person name="Wrobel A."/>
            <person name="Rasinkangas P."/>
            <person name="Parkhill J."/>
            <person name="Rea M.C."/>
            <person name="O'Sullivan O."/>
            <person name="Ritari J."/>
            <person name="Douillard F.P."/>
            <person name="Paul Ross R."/>
            <person name="Yang R."/>
            <person name="Briner A.E."/>
            <person name="Felis G.E."/>
            <person name="de Vos W.M."/>
            <person name="Barrangou R."/>
            <person name="Klaenhammer T.R."/>
            <person name="Caufield P.W."/>
            <person name="Cui Y."/>
            <person name="Zhang H."/>
            <person name="O'Toole P.W."/>
        </authorList>
    </citation>
    <scope>NUCLEOTIDE SEQUENCE [LARGE SCALE GENOMIC DNA]</scope>
    <source>
        <strain evidence="3 4">DSM 19904</strain>
    </source>
</reference>
<keyword evidence="4" id="KW-1185">Reference proteome</keyword>
<dbReference type="SUPFAM" id="SSF103473">
    <property type="entry name" value="MFS general substrate transporter"/>
    <property type="match status" value="1"/>
</dbReference>
<proteinExistence type="predicted"/>
<evidence type="ECO:0000313" key="3">
    <source>
        <dbReference type="EMBL" id="KRK89450.1"/>
    </source>
</evidence>
<keyword evidence="2" id="KW-0812">Transmembrane</keyword>
<feature type="transmembrane region" description="Helical" evidence="2">
    <location>
        <begin position="314"/>
        <end position="334"/>
    </location>
</feature>
<dbReference type="GO" id="GO:0006814">
    <property type="term" value="P:sodium ion transport"/>
    <property type="evidence" value="ECO:0007669"/>
    <property type="project" value="InterPro"/>
</dbReference>
<dbReference type="Pfam" id="PF13347">
    <property type="entry name" value="MFS_2"/>
    <property type="match status" value="1"/>
</dbReference>
<feature type="transmembrane region" description="Helical" evidence="2">
    <location>
        <begin position="285"/>
        <end position="307"/>
    </location>
</feature>
<feature type="transmembrane region" description="Helical" evidence="2">
    <location>
        <begin position="102"/>
        <end position="124"/>
    </location>
</feature>
<feature type="transmembrane region" description="Helical" evidence="2">
    <location>
        <begin position="386"/>
        <end position="408"/>
    </location>
</feature>
<dbReference type="InterPro" id="IPR001927">
    <property type="entry name" value="Na/Gal_symport"/>
</dbReference>
<dbReference type="Proteomes" id="UP000051581">
    <property type="component" value="Unassembled WGS sequence"/>
</dbReference>
<keyword evidence="2" id="KW-0472">Membrane</keyword>
<organism evidence="3 4">
    <name type="scientific">Lentilactobacillus sunkii DSM 19904</name>
    <dbReference type="NCBI Taxonomy" id="1423808"/>
    <lineage>
        <taxon>Bacteria</taxon>
        <taxon>Bacillati</taxon>
        <taxon>Bacillota</taxon>
        <taxon>Bacilli</taxon>
        <taxon>Lactobacillales</taxon>
        <taxon>Lactobacillaceae</taxon>
        <taxon>Lentilactobacillus</taxon>
    </lineage>
</organism>
<dbReference type="PATRIC" id="fig|1423808.3.peg.1045"/>
<dbReference type="InterPro" id="IPR039672">
    <property type="entry name" value="MFS_2"/>
</dbReference>
<feature type="transmembrane region" description="Helical" evidence="2">
    <location>
        <begin position="201"/>
        <end position="221"/>
    </location>
</feature>
<dbReference type="EMBL" id="AZEA01000002">
    <property type="protein sequence ID" value="KRK89450.1"/>
    <property type="molecule type" value="Genomic_DNA"/>
</dbReference>
<feature type="transmembrane region" description="Helical" evidence="2">
    <location>
        <begin position="428"/>
        <end position="447"/>
    </location>
</feature>
<dbReference type="PANTHER" id="PTHR11328:SF24">
    <property type="entry name" value="MAJOR FACILITATOR SUPERFAMILY (MFS) PROFILE DOMAIN-CONTAINING PROTEIN"/>
    <property type="match status" value="1"/>
</dbReference>
<sequence>MKRGLKMKMTQTLPAGSDAVTNTENITNKERLSYGASDFACNIANGMVGTYLMYYYTDVFGLAAGAIGTLFFIARIVDAVSGPTWGIMIDRTHTRWGKSRPFFLWFSIPYAIFFILAFSSVPLGPLGKLVWAYVTYIAIDILYLGINIPITSMLPSITAYPQERVRFSTVRQVLATTGATLISIMVLPAVSFLGQGNDKKGFFITAVLVSIVTAFLLLLTFKNTRERVHPAHQEKLSLKESARALKGNWPWMIISLMYFFFWIGMQTKLQVTVYFFKYNMHNADLASFMLGLQALSLVVIVFTPFLTRHFGKKGTMVIGLGLCVISQLVLGVGAKMMNVPILAGATILGYFGNGFFAGLLPVMLADTVDYGEWKNGVRAEGLVTSFSGIASNLGMGMGGVVTGFLLSMNGYVANHAQTPQALNAIEMNFVWVPFIGFGIGLILMYFYKFDKMQPKIEADLKARHQAA</sequence>
<evidence type="ECO:0008006" key="5">
    <source>
        <dbReference type="Google" id="ProtNLM"/>
    </source>
</evidence>
<evidence type="ECO:0000313" key="4">
    <source>
        <dbReference type="Proteomes" id="UP000051581"/>
    </source>
</evidence>
<comment type="caution">
    <text evidence="3">The sequence shown here is derived from an EMBL/GenBank/DDBJ whole genome shotgun (WGS) entry which is preliminary data.</text>
</comment>
<feature type="transmembrane region" description="Helical" evidence="2">
    <location>
        <begin position="173"/>
        <end position="195"/>
    </location>
</feature>
<dbReference type="PANTHER" id="PTHR11328">
    <property type="entry name" value="MAJOR FACILITATOR SUPERFAMILY DOMAIN-CONTAINING PROTEIN"/>
    <property type="match status" value="1"/>
</dbReference>
<evidence type="ECO:0000256" key="2">
    <source>
        <dbReference type="SAM" id="Phobius"/>
    </source>
</evidence>
<feature type="transmembrane region" description="Helical" evidence="2">
    <location>
        <begin position="130"/>
        <end position="152"/>
    </location>
</feature>
<dbReference type="GO" id="GO:0015293">
    <property type="term" value="F:symporter activity"/>
    <property type="evidence" value="ECO:0007669"/>
    <property type="project" value="InterPro"/>
</dbReference>
<protein>
    <recommendedName>
        <fullName evidence="5">Transporter, major facilitator family protein</fullName>
    </recommendedName>
</protein>